<dbReference type="Pfam" id="PF13374">
    <property type="entry name" value="TPR_10"/>
    <property type="match status" value="2"/>
</dbReference>
<dbReference type="GeneID" id="36584573"/>
<organism evidence="1 2">
    <name type="scientific">Hyaloscypha bicolor E</name>
    <dbReference type="NCBI Taxonomy" id="1095630"/>
    <lineage>
        <taxon>Eukaryota</taxon>
        <taxon>Fungi</taxon>
        <taxon>Dikarya</taxon>
        <taxon>Ascomycota</taxon>
        <taxon>Pezizomycotina</taxon>
        <taxon>Leotiomycetes</taxon>
        <taxon>Helotiales</taxon>
        <taxon>Hyaloscyphaceae</taxon>
        <taxon>Hyaloscypha</taxon>
        <taxon>Hyaloscypha bicolor</taxon>
    </lineage>
</organism>
<protein>
    <submittedName>
        <fullName evidence="1">TPR-like protein</fullName>
    </submittedName>
</protein>
<dbReference type="InterPro" id="IPR019734">
    <property type="entry name" value="TPR_rpt"/>
</dbReference>
<evidence type="ECO:0000313" key="1">
    <source>
        <dbReference type="EMBL" id="PMD66981.1"/>
    </source>
</evidence>
<dbReference type="Gene3D" id="1.25.40.10">
    <property type="entry name" value="Tetratricopeptide repeat domain"/>
    <property type="match status" value="2"/>
</dbReference>
<name>A0A2J6TVG3_9HELO</name>
<dbReference type="PANTHER" id="PTHR46082">
    <property type="entry name" value="ATP/GTP-BINDING PROTEIN-RELATED"/>
    <property type="match status" value="1"/>
</dbReference>
<accession>A0A2J6TVG3</accession>
<dbReference type="SMART" id="SM00028">
    <property type="entry name" value="TPR"/>
    <property type="match status" value="3"/>
</dbReference>
<dbReference type="EMBL" id="KZ613740">
    <property type="protein sequence ID" value="PMD66981.1"/>
    <property type="molecule type" value="Genomic_DNA"/>
</dbReference>
<dbReference type="InterPro" id="IPR011990">
    <property type="entry name" value="TPR-like_helical_dom_sf"/>
</dbReference>
<proteinExistence type="predicted"/>
<sequence length="721" mass="79875">MASYLNLNGTEDSPVSTQDVSRCLHDSRFGDWIMIVDNVDDDAIMDREEPLVDLIPTNTKGSVIFTTRSRRVAASLVPADNIIRVDDPDSNDARDLFCQEAGLTHSELCETEKTSVSGLLQSLNHLPLAICHAGAFISGQQIAVSEYFEMLNAGEDAKALLLDDESFPQGPARAKPVLLTLSISLDCLLKVDTLAGDLLSFIACVSPRKIPKSLLPSAVDHSGISVSFLTALGLLRSHCLITADSDNQTFYMHAVVHLAARRWLRSRSQFHHWIQKAMKAVLECFPTAPSLESGNLSSCAQFLPHAHAVLEYKDFPPELDLPRCLLAHRCSQYLQITGRYSHAEWFSRLSADLSGVVFGIDNPDHLTKQEDHGTVLYRNGKFAAAIRLQRAVLENQQRLLGEHKDTLSSLNNLGLSLQGQGQYAEAEHLHRRALEGRQKKLGEDDPHTLASLNNLSLVLGTQERYHEAEMYARKAVSVKRRIYGRENLATLLSSSALAICLQKQGKFSEAEKLQREVLRSREHQLGKRHPLTLNAKIGLISTLADEGQFARTEKLARDHLALIIEALGPQHLQSLLMAHNLAFILLRLGKNEEAERLARESFLSRKRVLGAEHTDTKASEELLDDILDAIKEDMATTEKETQASFILTPPGASKVIVKEENLDEVNTIISLDESPHDLNETNSKLSEEMFPAVPGNVEFDSTTSIEPEIFLTCSSVKAMGE</sequence>
<dbReference type="Pfam" id="PF13424">
    <property type="entry name" value="TPR_12"/>
    <property type="match status" value="1"/>
</dbReference>
<dbReference type="SUPFAM" id="SSF52540">
    <property type="entry name" value="P-loop containing nucleoside triphosphate hydrolases"/>
    <property type="match status" value="1"/>
</dbReference>
<dbReference type="RefSeq" id="XP_024743885.1">
    <property type="nucleotide sequence ID" value="XM_024876494.1"/>
</dbReference>
<keyword evidence="2" id="KW-1185">Reference proteome</keyword>
<dbReference type="InterPro" id="IPR027417">
    <property type="entry name" value="P-loop_NTPase"/>
</dbReference>
<dbReference type="Proteomes" id="UP000235371">
    <property type="component" value="Unassembled WGS sequence"/>
</dbReference>
<gene>
    <name evidence="1" type="ORF">K444DRAFT_550095</name>
</gene>
<dbReference type="SUPFAM" id="SSF48452">
    <property type="entry name" value="TPR-like"/>
    <property type="match status" value="2"/>
</dbReference>
<dbReference type="OrthoDB" id="1577640at2759"/>
<dbReference type="PANTHER" id="PTHR46082:SF6">
    <property type="entry name" value="AAA+ ATPASE DOMAIN-CONTAINING PROTEIN-RELATED"/>
    <property type="match status" value="1"/>
</dbReference>
<dbReference type="STRING" id="1095630.A0A2J6TVG3"/>
<dbReference type="InterPro" id="IPR053137">
    <property type="entry name" value="NLR-like"/>
</dbReference>
<dbReference type="InParanoid" id="A0A2J6TVG3"/>
<evidence type="ECO:0000313" key="2">
    <source>
        <dbReference type="Proteomes" id="UP000235371"/>
    </source>
</evidence>
<dbReference type="AlphaFoldDB" id="A0A2J6TVG3"/>
<reference evidence="1 2" key="1">
    <citation type="submission" date="2016-04" db="EMBL/GenBank/DDBJ databases">
        <title>A degradative enzymes factory behind the ericoid mycorrhizal symbiosis.</title>
        <authorList>
            <consortium name="DOE Joint Genome Institute"/>
            <person name="Martino E."/>
            <person name="Morin E."/>
            <person name="Grelet G."/>
            <person name="Kuo A."/>
            <person name="Kohler A."/>
            <person name="Daghino S."/>
            <person name="Barry K."/>
            <person name="Choi C."/>
            <person name="Cichocki N."/>
            <person name="Clum A."/>
            <person name="Copeland A."/>
            <person name="Hainaut M."/>
            <person name="Haridas S."/>
            <person name="Labutti K."/>
            <person name="Lindquist E."/>
            <person name="Lipzen A."/>
            <person name="Khouja H.-R."/>
            <person name="Murat C."/>
            <person name="Ohm R."/>
            <person name="Olson A."/>
            <person name="Spatafora J."/>
            <person name="Veneault-Fourrey C."/>
            <person name="Henrissat B."/>
            <person name="Grigoriev I."/>
            <person name="Martin F."/>
            <person name="Perotto S."/>
        </authorList>
    </citation>
    <scope>NUCLEOTIDE SEQUENCE [LARGE SCALE GENOMIC DNA]</scope>
    <source>
        <strain evidence="1 2">E</strain>
    </source>
</reference>